<feature type="domain" description="Amino acid transporter transmembrane" evidence="12">
    <location>
        <begin position="1"/>
        <end position="70"/>
    </location>
</feature>
<keyword evidence="14" id="KW-1185">Reference proteome</keyword>
<evidence type="ECO:0000256" key="2">
    <source>
        <dbReference type="ARBA" id="ARBA00005590"/>
    </source>
</evidence>
<dbReference type="OrthoDB" id="40134at2759"/>
<evidence type="ECO:0000256" key="1">
    <source>
        <dbReference type="ARBA" id="ARBA00004127"/>
    </source>
</evidence>
<feature type="transmembrane region" description="Helical" evidence="11">
    <location>
        <begin position="180"/>
        <end position="203"/>
    </location>
</feature>
<feature type="transmembrane region" description="Helical" evidence="11">
    <location>
        <begin position="590"/>
        <end position="610"/>
    </location>
</feature>
<dbReference type="InterPro" id="IPR013057">
    <property type="entry name" value="AA_transpt_TM"/>
</dbReference>
<keyword evidence="5" id="KW-0769">Symport</keyword>
<feature type="transmembrane region" description="Helical" evidence="11">
    <location>
        <begin position="346"/>
        <end position="366"/>
    </location>
</feature>
<dbReference type="Pfam" id="PF01490">
    <property type="entry name" value="Aa_trans"/>
    <property type="match status" value="5"/>
</dbReference>
<evidence type="ECO:0000256" key="3">
    <source>
        <dbReference type="ARBA" id="ARBA00022448"/>
    </source>
</evidence>
<feature type="transmembrane region" description="Helical" evidence="11">
    <location>
        <begin position="845"/>
        <end position="866"/>
    </location>
</feature>
<feature type="transmembrane region" description="Helical" evidence="11">
    <location>
        <begin position="715"/>
        <end position="738"/>
    </location>
</feature>
<evidence type="ECO:0000256" key="9">
    <source>
        <dbReference type="ARBA" id="ARBA00023294"/>
    </source>
</evidence>
<dbReference type="GO" id="GO:0009734">
    <property type="term" value="P:auxin-activated signaling pathway"/>
    <property type="evidence" value="ECO:0007669"/>
    <property type="project" value="UniProtKB-KW"/>
</dbReference>
<keyword evidence="8 11" id="KW-0472">Membrane</keyword>
<sequence>MWTATAHAFTAIVGSGILALPWSVAQLGWILGPFFLVLFAVITYYIAVLLCDCYRTPDPVKGRRNYTYIDADCEEINLFPRQRSWCKMWGIRKSIHDYIWVAGNSFISISKPGKTDSSISISNTNITSICTHCPVSFHCKYETKGTIMVAMAGKNLATSTKIWQDTLKSPPPENKVMKRVTLYAIGGTALFYTSLGCFGYAAFGGEVPGNVLTGFYKPLWLVDFANIAVIIHLIVAYQVFAQPIFAINEKWLATKWPNSFFTTIYTIRIPCMQNKAFPIVPSRLLSRTVFVVLTTLVAMMFPFFNAILSLLGSISFWPLTVYFPLRMYMVQAKIKPGTSTWTMLQVLSLLCFIVTLVSAIGCLWFTYKASIINFPGTVWTATAHAFTAIVGSGIFALPWSVAQLGWVLGPFFLVFFAVITYYIAILLCDCYRTPDPVKGKRNYTYMDARSICFHKNGPNARCGVSGNLYMITFGLLEIVLSQFPSLEKVTVLSVVATLTSLAYAVIALYLAIDKYASNHETKGTIRVAMAGAELATATRDTLKSPPPENKVMKRVTLYAIGGTALFYTALGCVGYAAFGSEVPGNVLTGFYKPLWLVNFANLAVILHLLVGYQEPCGLQLLMHSQLVAQLGWILGPIVVIAFAIVTYYIATLLCDCYRTPDPVKGKRNYTYIDARTSCFHEKGLNTKCRVSGNLYMLIYGAMEIFLSQCPSLEKVALISTIAAITSFAYALIALFLSVEKLSSNHEFRGSLLGVMMEKGEDASEKVWQAFQAFGNIALAYTYSMLLLEIQDTLKSHPPENKVMKKASLYVVAGTALFYISLGCMGYAAFGSNVPGNVLAGFYEPFWLVDIANLAVVIHLVGAYQVYAQPVFAINEKWFAKRWPASPFNRIYTIRFPCTSKCSYDFAINRLLLRTVFVIFTTALAMMFPFFNAILGLLGSISFWPLTIYFPIAMYMAQAKIKRGSWGWIKFQAFSFVCLIVTLISGVGSVAGMLEYLKEAKLFHIKI</sequence>
<feature type="transmembrane region" description="Helical" evidence="11">
    <location>
        <begin position="910"/>
        <end position="930"/>
    </location>
</feature>
<evidence type="ECO:0000256" key="8">
    <source>
        <dbReference type="ARBA" id="ARBA00023136"/>
    </source>
</evidence>
<dbReference type="AlphaFoldDB" id="A0A9Q0FLY8"/>
<comment type="similarity">
    <text evidence="2">Belongs to the amino acid/polyamine transporter 2 family. Amino acid/auxin permease (AAAP) (TC 2.A.18.1) subfamily.</text>
</comment>
<feature type="transmembrane region" description="Helical" evidence="11">
    <location>
        <begin position="284"/>
        <end position="301"/>
    </location>
</feature>
<feature type="domain" description="Amino acid transporter transmembrane" evidence="12">
    <location>
        <begin position="164"/>
        <end position="367"/>
    </location>
</feature>
<feature type="transmembrane region" description="Helical" evidence="11">
    <location>
        <begin position="808"/>
        <end position="829"/>
    </location>
</feature>
<comment type="subcellular location">
    <subcellularLocation>
        <location evidence="1">Endomembrane system</location>
        <topology evidence="1">Multi-pass membrane protein</topology>
    </subcellularLocation>
</comment>
<feature type="non-terminal residue" evidence="13">
    <location>
        <position position="1006"/>
    </location>
</feature>
<gene>
    <name evidence="13" type="ORF">Tsubulata_018788</name>
</gene>
<dbReference type="GO" id="GO:0015293">
    <property type="term" value="F:symporter activity"/>
    <property type="evidence" value="ECO:0007669"/>
    <property type="project" value="UniProtKB-KW"/>
</dbReference>
<keyword evidence="3" id="KW-0813">Transport</keyword>
<evidence type="ECO:0000313" key="13">
    <source>
        <dbReference type="EMBL" id="KAJ4832776.1"/>
    </source>
</evidence>
<feature type="transmembrane region" description="Helical" evidence="11">
    <location>
        <begin position="968"/>
        <end position="993"/>
    </location>
</feature>
<accession>A0A9Q0FLY8</accession>
<evidence type="ECO:0000256" key="4">
    <source>
        <dbReference type="ARBA" id="ARBA00022692"/>
    </source>
</evidence>
<feature type="transmembrane region" description="Helical" evidence="11">
    <location>
        <begin position="404"/>
        <end position="427"/>
    </location>
</feature>
<comment type="caution">
    <text evidence="13">The sequence shown here is derived from an EMBL/GenBank/DDBJ whole genome shotgun (WGS) entry which is preliminary data.</text>
</comment>
<evidence type="ECO:0000256" key="6">
    <source>
        <dbReference type="ARBA" id="ARBA00022970"/>
    </source>
</evidence>
<feature type="domain" description="Amino acid transporter transmembrane" evidence="12">
    <location>
        <begin position="684"/>
        <end position="993"/>
    </location>
</feature>
<feature type="domain" description="Amino acid transporter transmembrane" evidence="12">
    <location>
        <begin position="376"/>
        <end position="459"/>
    </location>
</feature>
<keyword evidence="6" id="KW-0029">Amino-acid transport</keyword>
<reference evidence="13" key="1">
    <citation type="submission" date="2022-02" db="EMBL/GenBank/DDBJ databases">
        <authorList>
            <person name="Henning P.M."/>
            <person name="McCubbin A.G."/>
            <person name="Shore J.S."/>
        </authorList>
    </citation>
    <scope>NUCLEOTIDE SEQUENCE</scope>
    <source>
        <strain evidence="13">F60SS</strain>
        <tissue evidence="13">Leaves</tissue>
    </source>
</reference>
<reference evidence="13" key="2">
    <citation type="journal article" date="2023" name="Plants (Basel)">
        <title>Annotation of the Turnera subulata (Passifloraceae) Draft Genome Reveals the S-Locus Evolved after the Divergence of Turneroideae from Passifloroideae in a Stepwise Manner.</title>
        <authorList>
            <person name="Henning P.M."/>
            <person name="Roalson E.H."/>
            <person name="Mir W."/>
            <person name="McCubbin A.G."/>
            <person name="Shore J.S."/>
        </authorList>
    </citation>
    <scope>NUCLEOTIDE SEQUENCE</scope>
    <source>
        <strain evidence="13">F60SS</strain>
    </source>
</reference>
<dbReference type="GO" id="GO:0006865">
    <property type="term" value="P:amino acid transport"/>
    <property type="evidence" value="ECO:0007669"/>
    <property type="project" value="UniProtKB-KW"/>
</dbReference>
<evidence type="ECO:0000256" key="7">
    <source>
        <dbReference type="ARBA" id="ARBA00022989"/>
    </source>
</evidence>
<keyword evidence="9" id="KW-0927">Auxin signaling pathway</keyword>
<keyword evidence="4 11" id="KW-0812">Transmembrane</keyword>
<evidence type="ECO:0000256" key="11">
    <source>
        <dbReference type="SAM" id="Phobius"/>
    </source>
</evidence>
<dbReference type="EMBL" id="JAKUCV010005075">
    <property type="protein sequence ID" value="KAJ4832776.1"/>
    <property type="molecule type" value="Genomic_DNA"/>
</dbReference>
<evidence type="ECO:0000256" key="10">
    <source>
        <dbReference type="ARBA" id="ARBA00045588"/>
    </source>
</evidence>
<feature type="transmembrane region" description="Helical" evidence="11">
    <location>
        <begin position="29"/>
        <end position="54"/>
    </location>
</feature>
<name>A0A9Q0FLY8_9ROSI</name>
<feature type="transmembrane region" description="Helical" evidence="11">
    <location>
        <begin position="630"/>
        <end position="650"/>
    </location>
</feature>
<protein>
    <recommendedName>
        <fullName evidence="12">Amino acid transporter transmembrane domain-containing protein</fullName>
    </recommendedName>
</protein>
<feature type="transmembrane region" description="Helical" evidence="11">
    <location>
        <begin position="936"/>
        <end position="956"/>
    </location>
</feature>
<feature type="transmembrane region" description="Helical" evidence="11">
    <location>
        <begin position="489"/>
        <end position="512"/>
    </location>
</feature>
<comment type="function">
    <text evidence="10">Carrier protein involved in proton-driven auxin influx. Mediates the formation of auxin gradient from developing leaves (site of auxin biosynthesis) to tips by contributing to the loading of auxin in vascular tissues and facilitating acropetal (base to tip) auxin transport within inner tissues of the root apex, and basipetal (tip to base) auxin transport within outer tissues of the root apex. May be involved in lateral roots and nodules formation.</text>
</comment>
<keyword evidence="7 11" id="KW-1133">Transmembrane helix</keyword>
<evidence type="ECO:0000256" key="5">
    <source>
        <dbReference type="ARBA" id="ARBA00022847"/>
    </source>
</evidence>
<evidence type="ECO:0000313" key="14">
    <source>
        <dbReference type="Proteomes" id="UP001141552"/>
    </source>
</evidence>
<feature type="transmembrane region" description="Helical" evidence="11">
    <location>
        <begin position="219"/>
        <end position="240"/>
    </location>
</feature>
<feature type="transmembrane region" description="Helical" evidence="11">
    <location>
        <begin position="378"/>
        <end position="397"/>
    </location>
</feature>
<feature type="transmembrane region" description="Helical" evidence="11">
    <location>
        <begin position="555"/>
        <end position="578"/>
    </location>
</feature>
<dbReference type="GO" id="GO:0012505">
    <property type="term" value="C:endomembrane system"/>
    <property type="evidence" value="ECO:0007669"/>
    <property type="project" value="UniProtKB-SubCell"/>
</dbReference>
<evidence type="ECO:0000259" key="12">
    <source>
        <dbReference type="Pfam" id="PF01490"/>
    </source>
</evidence>
<organism evidence="13 14">
    <name type="scientific">Turnera subulata</name>
    <dbReference type="NCBI Taxonomy" id="218843"/>
    <lineage>
        <taxon>Eukaryota</taxon>
        <taxon>Viridiplantae</taxon>
        <taxon>Streptophyta</taxon>
        <taxon>Embryophyta</taxon>
        <taxon>Tracheophyta</taxon>
        <taxon>Spermatophyta</taxon>
        <taxon>Magnoliopsida</taxon>
        <taxon>eudicotyledons</taxon>
        <taxon>Gunneridae</taxon>
        <taxon>Pentapetalae</taxon>
        <taxon>rosids</taxon>
        <taxon>fabids</taxon>
        <taxon>Malpighiales</taxon>
        <taxon>Passifloraceae</taxon>
        <taxon>Turnera</taxon>
    </lineage>
</organism>
<feature type="domain" description="Amino acid transporter transmembrane" evidence="12">
    <location>
        <begin position="627"/>
        <end position="681"/>
    </location>
</feature>
<dbReference type="PANTHER" id="PTHR48017">
    <property type="entry name" value="OS05G0424000 PROTEIN-RELATED"/>
    <property type="match status" value="1"/>
</dbReference>
<proteinExistence type="inferred from homology"/>
<dbReference type="Proteomes" id="UP001141552">
    <property type="component" value="Unassembled WGS sequence"/>
</dbReference>